<name>A0ACB8JHP8_CITSI</name>
<proteinExistence type="predicted"/>
<keyword evidence="2" id="KW-1185">Reference proteome</keyword>
<protein>
    <submittedName>
        <fullName evidence="1">GDSL esterase/lipase</fullName>
    </submittedName>
</protein>
<comment type="caution">
    <text evidence="1">The sequence shown here is derived from an EMBL/GenBank/DDBJ whole genome shotgun (WGS) entry which is preliminary data.</text>
</comment>
<reference evidence="2" key="1">
    <citation type="journal article" date="2023" name="Hortic. Res.">
        <title>A chromosome-level phased genome enabling allele-level studies in sweet orange: a case study on citrus Huanglongbing tolerance.</title>
        <authorList>
            <person name="Wu B."/>
            <person name="Yu Q."/>
            <person name="Deng Z."/>
            <person name="Duan Y."/>
            <person name="Luo F."/>
            <person name="Gmitter F. Jr."/>
        </authorList>
    </citation>
    <scope>NUCLEOTIDE SEQUENCE [LARGE SCALE GENOMIC DNA]</scope>
    <source>
        <strain evidence="2">cv. Valencia</strain>
    </source>
</reference>
<sequence length="281" mass="30383">MTRGRKQWHLMVMILNFHFRWVNGAEQVPCYFIFGDSLFDSGNNNALPTKAKANYPPYGIDFPGGPTGRFSNGLNMADVIAQLLGFDGFIPSYASARGEDILKGVNYASGGGGILNETARNNLILYKLGARKIAVFGLGLVGCTPGSVAMYGTSNSSMCVDSINMAVQIFNKKLIPLVDELNNNLQDAKFIYVDIFNISSTPTPGNSAINTPCCEVGNLTMNEGVSTCTPFGTSCPNRGEHVFWDTTHPTEVANAVLAGRSYSAQLPSDTYPIDIRRLAQL</sequence>
<dbReference type="EMBL" id="CM039176">
    <property type="protein sequence ID" value="KAH9716366.1"/>
    <property type="molecule type" value="Genomic_DNA"/>
</dbReference>
<accession>A0ACB8JHP8</accession>
<evidence type="ECO:0000313" key="1">
    <source>
        <dbReference type="EMBL" id="KAH9716366.1"/>
    </source>
</evidence>
<dbReference type="Proteomes" id="UP000829398">
    <property type="component" value="Chromosome 7"/>
</dbReference>
<gene>
    <name evidence="1" type="ORF">KPL71_021435</name>
</gene>
<evidence type="ECO:0000313" key="2">
    <source>
        <dbReference type="Proteomes" id="UP000829398"/>
    </source>
</evidence>
<organism evidence="1 2">
    <name type="scientific">Citrus sinensis</name>
    <name type="common">Sweet orange</name>
    <name type="synonym">Citrus aurantium var. sinensis</name>
    <dbReference type="NCBI Taxonomy" id="2711"/>
    <lineage>
        <taxon>Eukaryota</taxon>
        <taxon>Viridiplantae</taxon>
        <taxon>Streptophyta</taxon>
        <taxon>Embryophyta</taxon>
        <taxon>Tracheophyta</taxon>
        <taxon>Spermatophyta</taxon>
        <taxon>Magnoliopsida</taxon>
        <taxon>eudicotyledons</taxon>
        <taxon>Gunneridae</taxon>
        <taxon>Pentapetalae</taxon>
        <taxon>rosids</taxon>
        <taxon>malvids</taxon>
        <taxon>Sapindales</taxon>
        <taxon>Rutaceae</taxon>
        <taxon>Aurantioideae</taxon>
        <taxon>Citrus</taxon>
    </lineage>
</organism>